<comment type="caution">
    <text evidence="6">The sequence shown here is derived from an EMBL/GenBank/DDBJ whole genome shotgun (WGS) entry which is preliminary data.</text>
</comment>
<organism evidence="6 7">
    <name type="scientific">Arthrobacter nitrophenolicus</name>
    <dbReference type="NCBI Taxonomy" id="683150"/>
    <lineage>
        <taxon>Bacteria</taxon>
        <taxon>Bacillati</taxon>
        <taxon>Actinomycetota</taxon>
        <taxon>Actinomycetes</taxon>
        <taxon>Micrococcales</taxon>
        <taxon>Micrococcaceae</taxon>
        <taxon>Arthrobacter</taxon>
    </lineage>
</organism>
<dbReference type="InterPro" id="IPR029058">
    <property type="entry name" value="AB_hydrolase_fold"/>
</dbReference>
<accession>A0A4R5Y002</accession>
<keyword evidence="2 3" id="KW-0378">Hydrolase</keyword>
<protein>
    <recommendedName>
        <fullName evidence="3">Carboxylic ester hydrolase</fullName>
        <ecNumber evidence="3">3.1.1.-</ecNumber>
    </recommendedName>
</protein>
<dbReference type="SUPFAM" id="SSF53474">
    <property type="entry name" value="alpha/beta-Hydrolases"/>
    <property type="match status" value="1"/>
</dbReference>
<dbReference type="PROSITE" id="PS00122">
    <property type="entry name" value="CARBOXYLESTERASE_B_1"/>
    <property type="match status" value="1"/>
</dbReference>
<feature type="compositionally biased region" description="Pro residues" evidence="4">
    <location>
        <begin position="58"/>
        <end position="72"/>
    </location>
</feature>
<dbReference type="GO" id="GO:0016787">
    <property type="term" value="F:hydrolase activity"/>
    <property type="evidence" value="ECO:0007669"/>
    <property type="project" value="UniProtKB-KW"/>
</dbReference>
<dbReference type="EMBL" id="SMZQ01000006">
    <property type="protein sequence ID" value="TDL36687.1"/>
    <property type="molecule type" value="Genomic_DNA"/>
</dbReference>
<evidence type="ECO:0000313" key="6">
    <source>
        <dbReference type="EMBL" id="TDL36687.1"/>
    </source>
</evidence>
<evidence type="ECO:0000256" key="2">
    <source>
        <dbReference type="ARBA" id="ARBA00022801"/>
    </source>
</evidence>
<name>A0A4R5Y002_9MICC</name>
<dbReference type="STRING" id="683150.G205_10952"/>
<dbReference type="RefSeq" id="WP_133349429.1">
    <property type="nucleotide sequence ID" value="NZ_SMZQ01000006.1"/>
</dbReference>
<evidence type="ECO:0000256" key="1">
    <source>
        <dbReference type="ARBA" id="ARBA00005964"/>
    </source>
</evidence>
<dbReference type="Pfam" id="PF00135">
    <property type="entry name" value="COesterase"/>
    <property type="match status" value="1"/>
</dbReference>
<dbReference type="OrthoDB" id="3199405at2"/>
<dbReference type="InterPro" id="IPR002018">
    <property type="entry name" value="CarbesteraseB"/>
</dbReference>
<dbReference type="PANTHER" id="PTHR11559">
    <property type="entry name" value="CARBOXYLESTERASE"/>
    <property type="match status" value="1"/>
</dbReference>
<sequence length="517" mass="54237">MKLATGRSGTAGGTTLSVDGTVIHRFLGILYAEAPERFRPPAPAAPRPGVLDCTGPGPAAPQNPESPAPPGTLPRRWSEDGCLNLNIWTPGTEGPGRPVMVWIHGGAYLSGANSDAMYDGGALAAATGTVVVAVNYRLGALGFLNLAELLGPGYEDSSNVALLDQLEALRWVRDNIAGFGGDPGNVTVFGESAGAAAIGTLLGMPASEGLFRRAILQSGTAERFRTPEDSTRIAREFLTLCGLDARSARDILALPIAGLLEAQEELGRRTARETFAVPLPFQPTAGLPSLPLPPLEAVRQGLNGSVDLLLGTNLNEGSFSVEMRPAGHADPDYPERAAAVLAAAGIVPGRTAGYAEALSRVLSAEPGGKVLLEAAVADSVYRQPSNNLLAAREGPVRQGSTGRNFAYLFTWRSPAMGGKLGACHALDIPFVFRHLGSPEAAFLTRGQAPQALSDFMSGAWAAFARTGSPGLPGLDWPDYGPERNTMVLDAAPRVEPDPRREIREFFAANQVSRQPGR</sequence>
<evidence type="ECO:0000256" key="4">
    <source>
        <dbReference type="SAM" id="MobiDB-lite"/>
    </source>
</evidence>
<dbReference type="Proteomes" id="UP000294621">
    <property type="component" value="Unassembled WGS sequence"/>
</dbReference>
<dbReference type="InterPro" id="IPR019826">
    <property type="entry name" value="Carboxylesterase_B_AS"/>
</dbReference>
<dbReference type="InterPro" id="IPR050309">
    <property type="entry name" value="Type-B_Carboxylest/Lipase"/>
</dbReference>
<reference evidence="6 7" key="1">
    <citation type="submission" date="2019-03" db="EMBL/GenBank/DDBJ databases">
        <title>Genome Sequencing and Assembly of Various Microbes Isolated from Partially Reclaimed Soil and Acid Mine Drainage (AMD) Site.</title>
        <authorList>
            <person name="Steinbock B."/>
            <person name="Bechtold R."/>
            <person name="Sevigny J.L."/>
            <person name="Thomas D."/>
            <person name="Cuthill L.R."/>
            <person name="Aveiro Johannsen E.J."/>
            <person name="Thomas K."/>
            <person name="Ghosh A."/>
        </authorList>
    </citation>
    <scope>NUCLEOTIDE SEQUENCE [LARGE SCALE GENOMIC DNA]</scope>
    <source>
        <strain evidence="6 7">S-A1</strain>
    </source>
</reference>
<proteinExistence type="inferred from homology"/>
<feature type="domain" description="Carboxylesterase type B" evidence="5">
    <location>
        <begin position="8"/>
        <end position="486"/>
    </location>
</feature>
<feature type="region of interest" description="Disordered" evidence="4">
    <location>
        <begin position="38"/>
        <end position="75"/>
    </location>
</feature>
<dbReference type="EC" id="3.1.1.-" evidence="3"/>
<gene>
    <name evidence="6" type="ORF">E2R57_12110</name>
</gene>
<dbReference type="Gene3D" id="3.40.50.1820">
    <property type="entry name" value="alpha/beta hydrolase"/>
    <property type="match status" value="1"/>
</dbReference>
<dbReference type="AlphaFoldDB" id="A0A4R5Y002"/>
<evidence type="ECO:0000313" key="7">
    <source>
        <dbReference type="Proteomes" id="UP000294621"/>
    </source>
</evidence>
<comment type="similarity">
    <text evidence="1 3">Belongs to the type-B carboxylesterase/lipase family.</text>
</comment>
<evidence type="ECO:0000256" key="3">
    <source>
        <dbReference type="RuleBase" id="RU361235"/>
    </source>
</evidence>
<evidence type="ECO:0000259" key="5">
    <source>
        <dbReference type="Pfam" id="PF00135"/>
    </source>
</evidence>